<protein>
    <submittedName>
        <fullName evidence="1">Uncharacterized protein</fullName>
    </submittedName>
</protein>
<dbReference type="Proteomes" id="UP000784294">
    <property type="component" value="Unassembled WGS sequence"/>
</dbReference>
<proteinExistence type="predicted"/>
<dbReference type="AlphaFoldDB" id="A0A3S5AD73"/>
<keyword evidence="2" id="KW-1185">Reference proteome</keyword>
<accession>A0A3S5AD73</accession>
<gene>
    <name evidence="1" type="ORF">PXEA_LOCUS6873</name>
</gene>
<evidence type="ECO:0000313" key="1">
    <source>
        <dbReference type="EMBL" id="VEL13433.1"/>
    </source>
</evidence>
<evidence type="ECO:0000313" key="2">
    <source>
        <dbReference type="Proteomes" id="UP000784294"/>
    </source>
</evidence>
<organism evidence="1 2">
    <name type="scientific">Protopolystoma xenopodis</name>
    <dbReference type="NCBI Taxonomy" id="117903"/>
    <lineage>
        <taxon>Eukaryota</taxon>
        <taxon>Metazoa</taxon>
        <taxon>Spiralia</taxon>
        <taxon>Lophotrochozoa</taxon>
        <taxon>Platyhelminthes</taxon>
        <taxon>Monogenea</taxon>
        <taxon>Polyopisthocotylea</taxon>
        <taxon>Polystomatidea</taxon>
        <taxon>Polystomatidae</taxon>
        <taxon>Protopolystoma</taxon>
    </lineage>
</organism>
<comment type="caution">
    <text evidence="1">The sequence shown here is derived from an EMBL/GenBank/DDBJ whole genome shotgun (WGS) entry which is preliminary data.</text>
</comment>
<dbReference type="EMBL" id="CAAALY010017760">
    <property type="protein sequence ID" value="VEL13433.1"/>
    <property type="molecule type" value="Genomic_DNA"/>
</dbReference>
<name>A0A3S5AD73_9PLAT</name>
<sequence length="157" mass="17154">MITDLLPMPKHFSPVLPYDSLSLGPLDEIVRHQQSIYNGRNLSPDAPGRPNPCRLKAVHGPSQSKGDTRVDSIGAELARWPTTGAGLSGSSRDINQSRLPSRFCLKLDLLGSESCGIRTYNLKVNLASLSRLRRQPDYGCIVGIHFILFEEASAGNL</sequence>
<reference evidence="1" key="1">
    <citation type="submission" date="2018-11" db="EMBL/GenBank/DDBJ databases">
        <authorList>
            <consortium name="Pathogen Informatics"/>
        </authorList>
    </citation>
    <scope>NUCLEOTIDE SEQUENCE</scope>
</reference>